<dbReference type="Proteomes" id="UP000283895">
    <property type="component" value="Unassembled WGS sequence"/>
</dbReference>
<evidence type="ECO:0000256" key="1">
    <source>
        <dbReference type="SAM" id="MobiDB-lite"/>
    </source>
</evidence>
<dbReference type="SUPFAM" id="SSF51905">
    <property type="entry name" value="FAD/NAD(P)-binding domain"/>
    <property type="match status" value="1"/>
</dbReference>
<feature type="domain" description="Amine oxidase" evidence="2">
    <location>
        <begin position="22"/>
        <end position="565"/>
    </location>
</feature>
<comment type="caution">
    <text evidence="3">The sequence shown here is derived from an EMBL/GenBank/DDBJ whole genome shotgun (WGS) entry which is preliminary data.</text>
</comment>
<dbReference type="InterPro" id="IPR036188">
    <property type="entry name" value="FAD/NAD-bd_sf"/>
</dbReference>
<accession>A0A423VS63</accession>
<feature type="region of interest" description="Disordered" evidence="1">
    <location>
        <begin position="383"/>
        <end position="407"/>
    </location>
</feature>
<evidence type="ECO:0000259" key="2">
    <source>
        <dbReference type="Pfam" id="PF01593"/>
    </source>
</evidence>
<dbReference type="OrthoDB" id="7777654at2759"/>
<gene>
    <name evidence="3" type="ORF">VMCG_08792</name>
</gene>
<evidence type="ECO:0000313" key="4">
    <source>
        <dbReference type="Proteomes" id="UP000283895"/>
    </source>
</evidence>
<dbReference type="GO" id="GO:0016491">
    <property type="term" value="F:oxidoreductase activity"/>
    <property type="evidence" value="ECO:0007669"/>
    <property type="project" value="InterPro"/>
</dbReference>
<dbReference type="Gene3D" id="3.90.660.10">
    <property type="match status" value="1"/>
</dbReference>
<proteinExistence type="predicted"/>
<dbReference type="Gene3D" id="3.50.50.60">
    <property type="entry name" value="FAD/NAD(P)-binding domain"/>
    <property type="match status" value="1"/>
</dbReference>
<dbReference type="AlphaFoldDB" id="A0A423VS63"/>
<reference evidence="3 4" key="1">
    <citation type="submission" date="2015-09" db="EMBL/GenBank/DDBJ databases">
        <title>Host preference determinants of Valsa canker pathogens revealed by comparative genomics.</title>
        <authorList>
            <person name="Yin Z."/>
            <person name="Huang L."/>
        </authorList>
    </citation>
    <scope>NUCLEOTIDE SEQUENCE [LARGE SCALE GENOMIC DNA]</scope>
    <source>
        <strain evidence="3 4">03-1</strain>
    </source>
</reference>
<dbReference type="InterPro" id="IPR002937">
    <property type="entry name" value="Amino_oxidase"/>
</dbReference>
<dbReference type="SUPFAM" id="SSF54373">
    <property type="entry name" value="FAD-linked reductases, C-terminal domain"/>
    <property type="match status" value="1"/>
</dbReference>
<dbReference type="Pfam" id="PF01593">
    <property type="entry name" value="Amino_oxidase"/>
    <property type="match status" value="1"/>
</dbReference>
<evidence type="ECO:0000313" key="3">
    <source>
        <dbReference type="EMBL" id="ROV93805.1"/>
    </source>
</evidence>
<dbReference type="EMBL" id="LKEA01000043">
    <property type="protein sequence ID" value="ROV93805.1"/>
    <property type="molecule type" value="Genomic_DNA"/>
</dbReference>
<keyword evidence="4" id="KW-1185">Reference proteome</keyword>
<dbReference type="InterPro" id="IPR050281">
    <property type="entry name" value="Flavin_monoamine_oxidase"/>
</dbReference>
<dbReference type="PANTHER" id="PTHR10742:SF410">
    <property type="entry name" value="LYSINE-SPECIFIC HISTONE DEMETHYLASE 2"/>
    <property type="match status" value="1"/>
</dbReference>
<protein>
    <recommendedName>
        <fullName evidence="2">Amine oxidase domain-containing protein</fullName>
    </recommendedName>
</protein>
<dbReference type="PANTHER" id="PTHR10742">
    <property type="entry name" value="FLAVIN MONOAMINE OXIDASE"/>
    <property type="match status" value="1"/>
</dbReference>
<name>A0A423VS63_9PEZI</name>
<sequence length="573" mass="62617">MSVSTAAPRSRHYDTIILGAGMAGLSCAGRLFQHQYYRGKNRLLVLEARERIGGRIGSVHVNGCRLDTGANWIHGVGTKDRANPLMDLLPHKRIKQLSGTVICQTPPGDGVTVDSTAKDTDTDNGDDDWVHVQHFHTEEGGDRVIPTSVAEILMSSVWSMIGSLHDLATQSSEHEAKQTTMVQAITQTEEFREGYRNVPPGYHHTLSAMPQFIENMEAAPLAAQSAEHPRERPGLSLLEFGIDDFDGDQVFLQDGYTAVVDEVARDLTDAGLMQLGTTVKNIDWSKNPIEVETSHGTRYTAGQVICTLPLGVLQHHIQDTASAGTPEPPALFHPPLPSDKREAIQSLGFGTLDKVMLVYTTPWWTEDPYISIFKKGLVRQPFATDDEPSSSSSSTNEDDPRLPSDTFIGFTDELPGIQIHQDGTSSSSSSGPRLLSIINLHNLTGYPVLSAFVSCANAADMIESMTDEQAGGVIHRALTEWLGREPPRPDAVHVTRWAQDEFSRGSYSHMVTGLSEARHRECFQEPVVNSEGAVLRFAGEHTSRDHFATVHGALLSGWREADAVLKSTGITTV</sequence>
<dbReference type="STRING" id="356882.A0A423VS63"/>
<organism evidence="3 4">
    <name type="scientific">Cytospora schulzeri</name>
    <dbReference type="NCBI Taxonomy" id="448051"/>
    <lineage>
        <taxon>Eukaryota</taxon>
        <taxon>Fungi</taxon>
        <taxon>Dikarya</taxon>
        <taxon>Ascomycota</taxon>
        <taxon>Pezizomycotina</taxon>
        <taxon>Sordariomycetes</taxon>
        <taxon>Sordariomycetidae</taxon>
        <taxon>Diaporthales</taxon>
        <taxon>Cytosporaceae</taxon>
        <taxon>Cytospora</taxon>
    </lineage>
</organism>